<accession>A0A1U8KHY0</accession>
<dbReference type="AlphaFoldDB" id="A0A1U8KHY0"/>
<dbReference type="PANTHER" id="PTHR11439">
    <property type="entry name" value="GAG-POL-RELATED RETROTRANSPOSON"/>
    <property type="match status" value="1"/>
</dbReference>
<dbReference type="RefSeq" id="XP_016702156.1">
    <property type="nucleotide sequence ID" value="XM_016846667.1"/>
</dbReference>
<name>A0A1U8KHY0_GOSHI</name>
<protein>
    <submittedName>
        <fullName evidence="2">Secreted RxLR effector protein 161-like</fullName>
    </submittedName>
</protein>
<dbReference type="KEGG" id="ghi:107917301"/>
<proteinExistence type="predicted"/>
<dbReference type="CDD" id="cd09272">
    <property type="entry name" value="RNase_HI_RT_Ty1"/>
    <property type="match status" value="1"/>
</dbReference>
<dbReference type="PaxDb" id="3635-A0A1U8KHY0"/>
<dbReference type="GeneID" id="107917301"/>
<keyword evidence="1" id="KW-1185">Reference proteome</keyword>
<gene>
    <name evidence="2" type="primary">LOC107917301</name>
</gene>
<reference evidence="1" key="1">
    <citation type="journal article" date="2020" name="Nat. Genet.">
        <title>Genomic diversifications of five Gossypium allopolyploid species and their impact on cotton improvement.</title>
        <authorList>
            <person name="Chen Z.J."/>
            <person name="Sreedasyam A."/>
            <person name="Ando A."/>
            <person name="Song Q."/>
            <person name="De Santiago L.M."/>
            <person name="Hulse-Kemp A.M."/>
            <person name="Ding M."/>
            <person name="Ye W."/>
            <person name="Kirkbride R.C."/>
            <person name="Jenkins J."/>
            <person name="Plott C."/>
            <person name="Lovell J."/>
            <person name="Lin Y.M."/>
            <person name="Vaughn R."/>
            <person name="Liu B."/>
            <person name="Simpson S."/>
            <person name="Scheffler B.E."/>
            <person name="Wen L."/>
            <person name="Saski C.A."/>
            <person name="Grover C.E."/>
            <person name="Hu G."/>
            <person name="Conover J.L."/>
            <person name="Carlson J.W."/>
            <person name="Shu S."/>
            <person name="Boston L.B."/>
            <person name="Williams M."/>
            <person name="Peterson D.G."/>
            <person name="McGee K."/>
            <person name="Jones D.C."/>
            <person name="Wendel J.F."/>
            <person name="Stelly D.M."/>
            <person name="Grimwood J."/>
            <person name="Schmutz J."/>
        </authorList>
    </citation>
    <scope>NUCLEOTIDE SEQUENCE [LARGE SCALE GENOMIC DNA]</scope>
    <source>
        <strain evidence="1">cv. TM-1</strain>
    </source>
</reference>
<sequence>MTDLRVMTYFLWMEMNPSDQGIFISQHAFTLKIHNRFWMTKCKTVSTPVAQGEKLTSSGNQERVDEKEYRRLVVCLLYLTATRPVIMYAVSLLSRFMHCYDVVHFKAAKRVLRYVKGTLDHGVKFEKEKVLKLIGYSDSDWVGSIDDMKSTSGYFLTLGSEVFCWSSKKQQIVAQSTTEAEYIAAAAVVNQAIWLRKLLCDLNEEQTQATEIRVNNQSTVAIAKNPIFHGKT</sequence>
<organism evidence="1 2">
    <name type="scientific">Gossypium hirsutum</name>
    <name type="common">Upland cotton</name>
    <name type="synonym">Gossypium mexicanum</name>
    <dbReference type="NCBI Taxonomy" id="3635"/>
    <lineage>
        <taxon>Eukaryota</taxon>
        <taxon>Viridiplantae</taxon>
        <taxon>Streptophyta</taxon>
        <taxon>Embryophyta</taxon>
        <taxon>Tracheophyta</taxon>
        <taxon>Spermatophyta</taxon>
        <taxon>Magnoliopsida</taxon>
        <taxon>eudicotyledons</taxon>
        <taxon>Gunneridae</taxon>
        <taxon>Pentapetalae</taxon>
        <taxon>rosids</taxon>
        <taxon>malvids</taxon>
        <taxon>Malvales</taxon>
        <taxon>Malvaceae</taxon>
        <taxon>Malvoideae</taxon>
        <taxon>Gossypium</taxon>
    </lineage>
</organism>
<dbReference type="Proteomes" id="UP000818029">
    <property type="component" value="Chromosome A01"/>
</dbReference>
<evidence type="ECO:0000313" key="1">
    <source>
        <dbReference type="Proteomes" id="UP000818029"/>
    </source>
</evidence>
<reference evidence="2" key="2">
    <citation type="submission" date="2025-08" db="UniProtKB">
        <authorList>
            <consortium name="RefSeq"/>
        </authorList>
    </citation>
    <scope>IDENTIFICATION</scope>
</reference>
<dbReference type="STRING" id="3635.A0A1U8KHY0"/>
<dbReference type="PANTHER" id="PTHR11439:SF503">
    <property type="entry name" value="CYSTEINE-RICH RLK (RECEPTOR-LIKE PROTEIN KINASE) 8"/>
    <property type="match status" value="1"/>
</dbReference>
<evidence type="ECO:0000313" key="2">
    <source>
        <dbReference type="RefSeq" id="XP_016702156.1"/>
    </source>
</evidence>